<reference evidence="22 23" key="1">
    <citation type="journal article" date="2013" name="Nat. Commun.">
        <title>The evolution and pathogenic mechanisms of the rice sheath blight pathogen.</title>
        <authorList>
            <person name="Zheng A."/>
            <person name="Lin R."/>
            <person name="Xu L."/>
            <person name="Qin P."/>
            <person name="Tang C."/>
            <person name="Ai P."/>
            <person name="Zhang D."/>
            <person name="Liu Y."/>
            <person name="Sun Z."/>
            <person name="Feng H."/>
            <person name="Wang Y."/>
            <person name="Chen Y."/>
            <person name="Liang X."/>
            <person name="Fu R."/>
            <person name="Li Q."/>
            <person name="Zhang J."/>
            <person name="Yu X."/>
            <person name="Xie Z."/>
            <person name="Ding L."/>
            <person name="Guan P."/>
            <person name="Tang J."/>
            <person name="Liang Y."/>
            <person name="Wang S."/>
            <person name="Deng Q."/>
            <person name="Li S."/>
            <person name="Zhu J."/>
            <person name="Wang L."/>
            <person name="Liu H."/>
            <person name="Li P."/>
        </authorList>
    </citation>
    <scope>NUCLEOTIDE SEQUENCE [LARGE SCALE GENOMIC DNA]</scope>
    <source>
        <strain evidence="23">AG-1 IA</strain>
    </source>
</reference>
<sequence length="786" mass="86228">MSFASRTLRQAARTATRVAAKPSTAARSYSLLSRAATATASRTAMTQVQIRGVKTLDFAGTKEVVYERADWPLAKLQDYFKNDTLALIGYGSQGHGQGLNARDNGLNVIVGVRKDGESWKQAIEDGWVPGETLFPIDEAIDRGTIIMNLLSDAAQAQTWSQIAPLITKGKTLYFSHGFSVVYKDDTNVVPPKDVDVILVAPKGSGRTVRTLFKEGRGINSSIAVWQDVTGKAKEKAIALGIAVGSGYLYETTFEKEVYSDLYGERGVLMGGILTEGMFLAQYKVLRQNGHTPSEAFNETVEEATQSLFPLIGQYGMDYMYAACSTTARRGALDWAPEFEKANRPVFEATRRSLEFNGRKTYREDLARELKEIDEQEIWRAEQCGVNNIWTRLAHFPYRPVVQGGMQWVGLPALASAVSNAGGLGILTALSQPSPDALREAIKETRKLTDKPFGVNITLLPSINPPDYEGYARAAVEEGVRIFETAGNNPGPLIKFFKSQGCFVIHKCTTIRHAKSAQKMGVDFLIRHSGAGHPGEEDIGGLVLLARAAQELEVPYIASGGFGDARGLVAALSLGAQGVNMEAPIHKDIKEKMISSSEVDTLHIFRSLRNTARVYKNAVSSEVVRLERRPGGAQFSELKDLVSGLRGKKVYETGDSDAGIWSAGIVMGLIKDCPSCAELLQRIEEEAESLIQVREYTRLVPLSYSMSELDFVASGDSIFISYLRFIVLDRLNSDYLWVVRVRFSCRSRDQLLGSALVMWGSQSQAAASAPNKLGHVIHRANNRQSQK</sequence>
<dbReference type="NCBIfam" id="TIGR00465">
    <property type="entry name" value="ilvC"/>
    <property type="match status" value="1"/>
</dbReference>
<comment type="pathway">
    <text evidence="3">Amino-acid biosynthesis; L-valine biosynthesis; L-valine from pyruvate: step 2/4.</text>
</comment>
<accession>L8WUI7</accession>
<dbReference type="GO" id="GO:0009097">
    <property type="term" value="P:isoleucine biosynthetic process"/>
    <property type="evidence" value="ECO:0007669"/>
    <property type="project" value="UniProtKB-UniRule"/>
</dbReference>
<dbReference type="SUPFAM" id="SSF51412">
    <property type="entry name" value="Inosine monophosphate dehydrogenase (IMPDH)"/>
    <property type="match status" value="1"/>
</dbReference>
<evidence type="ECO:0000256" key="10">
    <source>
        <dbReference type="ARBA" id="ARBA00022723"/>
    </source>
</evidence>
<keyword evidence="14 19" id="KW-0560">Oxidoreductase</keyword>
<dbReference type="PANTHER" id="PTHR21371:SF1">
    <property type="entry name" value="KETOL-ACID REDUCTOISOMERASE, MITOCHONDRIAL"/>
    <property type="match status" value="1"/>
</dbReference>
<dbReference type="SUPFAM" id="SSF51735">
    <property type="entry name" value="NAD(P)-binding Rossmann-fold domains"/>
    <property type="match status" value="1"/>
</dbReference>
<evidence type="ECO:0000313" key="23">
    <source>
        <dbReference type="Proteomes" id="UP000011668"/>
    </source>
</evidence>
<keyword evidence="22" id="KW-0413">Isomerase</keyword>
<dbReference type="Pfam" id="PF07991">
    <property type="entry name" value="KARI_N"/>
    <property type="match status" value="1"/>
</dbReference>
<feature type="binding site" evidence="19">
    <location>
        <position position="260"/>
    </location>
    <ligand>
        <name>Mg(2+)</name>
        <dbReference type="ChEBI" id="CHEBI:18420"/>
        <label>1</label>
    </ligand>
</feature>
<evidence type="ECO:0000259" key="21">
    <source>
        <dbReference type="PROSITE" id="PS51851"/>
    </source>
</evidence>
<evidence type="ECO:0000256" key="4">
    <source>
        <dbReference type="ARBA" id="ARBA00004885"/>
    </source>
</evidence>
<dbReference type="GO" id="GO:0005759">
    <property type="term" value="C:mitochondrial matrix"/>
    <property type="evidence" value="ECO:0007669"/>
    <property type="project" value="UniProtKB-ARBA"/>
</dbReference>
<evidence type="ECO:0000256" key="14">
    <source>
        <dbReference type="ARBA" id="ARBA00023002"/>
    </source>
</evidence>
<evidence type="ECO:0000256" key="16">
    <source>
        <dbReference type="ARBA" id="ARBA00023304"/>
    </source>
</evidence>
<dbReference type="OrthoDB" id="10255643at2759"/>
<dbReference type="GO" id="GO:0009099">
    <property type="term" value="P:L-valine biosynthetic process"/>
    <property type="evidence" value="ECO:0007669"/>
    <property type="project" value="UniProtKB-UniRule"/>
</dbReference>
<evidence type="ECO:0000256" key="15">
    <source>
        <dbReference type="ARBA" id="ARBA00023128"/>
    </source>
</evidence>
<evidence type="ECO:0000256" key="1">
    <source>
        <dbReference type="ARBA" id="ARBA00001946"/>
    </source>
</evidence>
<comment type="pathway">
    <text evidence="4">Amino-acid biosynthesis; L-isoleucine biosynthesis; L-isoleucine from 2-oxobutanoate: step 2/4.</text>
</comment>
<dbReference type="GO" id="GO:0046872">
    <property type="term" value="F:metal ion binding"/>
    <property type="evidence" value="ECO:0007669"/>
    <property type="project" value="UniProtKB-UniRule"/>
</dbReference>
<dbReference type="Gene3D" id="3.20.20.70">
    <property type="entry name" value="Aldolase class I"/>
    <property type="match status" value="1"/>
</dbReference>
<dbReference type="InterPro" id="IPR013023">
    <property type="entry name" value="KARI"/>
</dbReference>
<evidence type="ECO:0000256" key="9">
    <source>
        <dbReference type="ARBA" id="ARBA00022643"/>
    </source>
</evidence>
<dbReference type="SUPFAM" id="SSF48179">
    <property type="entry name" value="6-phosphogluconate dehydrogenase C-terminal domain-like"/>
    <property type="match status" value="1"/>
</dbReference>
<evidence type="ECO:0000256" key="2">
    <source>
        <dbReference type="ARBA" id="ARBA00004173"/>
    </source>
</evidence>
<keyword evidence="11 19" id="KW-0460">Magnesium</keyword>
<dbReference type="PROSITE" id="PS51851">
    <property type="entry name" value="KARI_C"/>
    <property type="match status" value="1"/>
</dbReference>
<comment type="cofactor">
    <cofactor evidence="1">
        <name>Mg(2+)</name>
        <dbReference type="ChEBI" id="CHEBI:18420"/>
    </cofactor>
</comment>
<evidence type="ECO:0000256" key="18">
    <source>
        <dbReference type="ARBA" id="ARBA00030593"/>
    </source>
</evidence>
<evidence type="ECO:0000256" key="5">
    <source>
        <dbReference type="ARBA" id="ARBA00010318"/>
    </source>
</evidence>
<keyword evidence="10 19" id="KW-0479">Metal-binding</keyword>
<organism evidence="22 23">
    <name type="scientific">Thanatephorus cucumeris (strain AG1-IA)</name>
    <name type="common">Rice sheath blight fungus</name>
    <name type="synonym">Rhizoctonia solani</name>
    <dbReference type="NCBI Taxonomy" id="983506"/>
    <lineage>
        <taxon>Eukaryota</taxon>
        <taxon>Fungi</taxon>
        <taxon>Dikarya</taxon>
        <taxon>Basidiomycota</taxon>
        <taxon>Agaricomycotina</taxon>
        <taxon>Agaricomycetes</taxon>
        <taxon>Cantharellales</taxon>
        <taxon>Ceratobasidiaceae</taxon>
        <taxon>Rhizoctonia</taxon>
        <taxon>Rhizoctonia solani AG-1</taxon>
    </lineage>
</organism>
<comment type="caution">
    <text evidence="22">The sequence shown here is derived from an EMBL/GenBank/DDBJ whole genome shotgun (WGS) entry which is preliminary data.</text>
</comment>
<evidence type="ECO:0000256" key="7">
    <source>
        <dbReference type="ARBA" id="ARBA00022605"/>
    </source>
</evidence>
<dbReference type="EC" id="1.1.1.86" evidence="6"/>
<dbReference type="UniPathway" id="UPA00047">
    <property type="reaction ID" value="UER00056"/>
</dbReference>
<keyword evidence="7 19" id="KW-0028">Amino-acid biosynthesis</keyword>
<evidence type="ECO:0000256" key="6">
    <source>
        <dbReference type="ARBA" id="ARBA00013102"/>
    </source>
</evidence>
<feature type="binding site" evidence="19">
    <location>
        <position position="264"/>
    </location>
    <ligand>
        <name>Mg(2+)</name>
        <dbReference type="ChEBI" id="CHEBI:18420"/>
        <label>1</label>
    </ligand>
</feature>
<dbReference type="CDD" id="cd04730">
    <property type="entry name" value="NPD_like"/>
    <property type="match status" value="1"/>
</dbReference>
<dbReference type="FunFam" id="1.10.1040.10:FF:000003">
    <property type="entry name" value="Ketol-acid reductoisomerase, mitochondrial"/>
    <property type="match status" value="1"/>
</dbReference>
<dbReference type="Gene3D" id="3.40.50.720">
    <property type="entry name" value="NAD(P)-binding Rossmann-like Domain"/>
    <property type="match status" value="1"/>
</dbReference>
<keyword evidence="16 19" id="KW-0100">Branched-chain amino acid biosynthesis</keyword>
<dbReference type="GO" id="GO:0004455">
    <property type="term" value="F:ketol-acid reductoisomerase activity"/>
    <property type="evidence" value="ECO:0007669"/>
    <property type="project" value="UniProtKB-UniRule"/>
</dbReference>
<feature type="domain" description="KARI C-terminal knotted" evidence="21">
    <location>
        <begin position="252"/>
        <end position="391"/>
    </location>
</feature>
<feature type="binding site" evidence="19">
    <location>
        <position position="302"/>
    </location>
    <ligand>
        <name>Mg(2+)</name>
        <dbReference type="ChEBI" id="CHEBI:18420"/>
        <label>2</label>
    </ligand>
</feature>
<keyword evidence="23" id="KW-1185">Reference proteome</keyword>
<dbReference type="Pfam" id="PF03060">
    <property type="entry name" value="NMO"/>
    <property type="match status" value="1"/>
</dbReference>
<comment type="subcellular location">
    <subcellularLocation>
        <location evidence="2">Mitochondrion</location>
    </subcellularLocation>
</comment>
<evidence type="ECO:0000313" key="22">
    <source>
        <dbReference type="EMBL" id="ELU40457.1"/>
    </source>
</evidence>
<dbReference type="Pfam" id="PF01450">
    <property type="entry name" value="KARI_C"/>
    <property type="match status" value="1"/>
</dbReference>
<keyword evidence="12" id="KW-0521">NADP</keyword>
<evidence type="ECO:0000256" key="3">
    <source>
        <dbReference type="ARBA" id="ARBA00004864"/>
    </source>
</evidence>
<dbReference type="InterPro" id="IPR013785">
    <property type="entry name" value="Aldolase_TIM"/>
</dbReference>
<evidence type="ECO:0000256" key="8">
    <source>
        <dbReference type="ARBA" id="ARBA00022630"/>
    </source>
</evidence>
<dbReference type="Gene3D" id="1.10.1040.10">
    <property type="entry name" value="N-(1-d-carboxylethyl)-l-norvaline Dehydrogenase, domain 2"/>
    <property type="match status" value="2"/>
</dbReference>
<protein>
    <recommendedName>
        <fullName evidence="6">ketol-acid reductoisomerase (NADP(+))</fullName>
        <ecNumber evidence="6">1.1.1.86</ecNumber>
    </recommendedName>
    <alternativeName>
        <fullName evidence="18">Acetohydroxy-acid reductoisomerase</fullName>
    </alternativeName>
    <alternativeName>
        <fullName evidence="17">Alpha-keto-beta-hydroxylacyl reductoisomerase</fullName>
    </alternativeName>
</protein>
<dbReference type="InterPro" id="IPR013328">
    <property type="entry name" value="6PGD_dom2"/>
</dbReference>
<keyword evidence="8" id="KW-0285">Flavoprotein</keyword>
<keyword evidence="15" id="KW-0496">Mitochondrion</keyword>
<dbReference type="GO" id="GO:0018580">
    <property type="term" value="F:nitronate monooxygenase activity"/>
    <property type="evidence" value="ECO:0007669"/>
    <property type="project" value="InterPro"/>
</dbReference>
<dbReference type="AlphaFoldDB" id="L8WUI7"/>
<keyword evidence="13" id="KW-0809">Transit peptide</keyword>
<evidence type="ECO:0000256" key="11">
    <source>
        <dbReference type="ARBA" id="ARBA00022842"/>
    </source>
</evidence>
<dbReference type="InterPro" id="IPR000506">
    <property type="entry name" value="KARI_C"/>
</dbReference>
<dbReference type="UniPathway" id="UPA00049">
    <property type="reaction ID" value="UER00060"/>
</dbReference>
<dbReference type="PANTHER" id="PTHR21371">
    <property type="entry name" value="KETOL-ACID REDUCTOISOMERASE, MITOCHONDRIAL"/>
    <property type="match status" value="1"/>
</dbReference>
<evidence type="ECO:0000256" key="19">
    <source>
        <dbReference type="PROSITE-ProRule" id="PRU01198"/>
    </source>
</evidence>
<keyword evidence="9" id="KW-0288">FMN</keyword>
<dbReference type="InterPro" id="IPR008927">
    <property type="entry name" value="6-PGluconate_DH-like_C_sf"/>
</dbReference>
<feature type="binding site" evidence="19">
    <location>
        <position position="260"/>
    </location>
    <ligand>
        <name>Mg(2+)</name>
        <dbReference type="ChEBI" id="CHEBI:18420"/>
        <label>2</label>
    </ligand>
</feature>
<dbReference type="GO" id="GO:0016853">
    <property type="term" value="F:isomerase activity"/>
    <property type="evidence" value="ECO:0007669"/>
    <property type="project" value="UniProtKB-KW"/>
</dbReference>
<gene>
    <name evidence="22" type="ORF">AG1IA_05523</name>
</gene>
<feature type="binding site" evidence="19">
    <location>
        <position position="324"/>
    </location>
    <ligand>
        <name>substrate</name>
    </ligand>
</feature>
<dbReference type="PROSITE" id="PS51850">
    <property type="entry name" value="KARI_N"/>
    <property type="match status" value="1"/>
</dbReference>
<dbReference type="InterPro" id="IPR013116">
    <property type="entry name" value="KARI_N"/>
</dbReference>
<proteinExistence type="inferred from homology"/>
<evidence type="ECO:0000259" key="20">
    <source>
        <dbReference type="PROSITE" id="PS51850"/>
    </source>
</evidence>
<name>L8WUI7_THACA</name>
<dbReference type="InterPro" id="IPR004136">
    <property type="entry name" value="NMO"/>
</dbReference>
<dbReference type="EMBL" id="AFRT01001431">
    <property type="protein sequence ID" value="ELU40457.1"/>
    <property type="molecule type" value="Genomic_DNA"/>
</dbReference>
<dbReference type="STRING" id="983506.L8WUI7"/>
<dbReference type="Proteomes" id="UP000011668">
    <property type="component" value="Unassembled WGS sequence"/>
</dbReference>
<dbReference type="InterPro" id="IPR036291">
    <property type="entry name" value="NAD(P)-bd_dom_sf"/>
</dbReference>
<evidence type="ECO:0000256" key="13">
    <source>
        <dbReference type="ARBA" id="ARBA00022946"/>
    </source>
</evidence>
<evidence type="ECO:0000256" key="17">
    <source>
        <dbReference type="ARBA" id="ARBA00030209"/>
    </source>
</evidence>
<feature type="binding site" evidence="19">
    <location>
        <position position="298"/>
    </location>
    <ligand>
        <name>Mg(2+)</name>
        <dbReference type="ChEBI" id="CHEBI:18420"/>
        <label>2</label>
    </ligand>
</feature>
<dbReference type="FunFam" id="3.40.50.720:FF:000167">
    <property type="entry name" value="Ketol-acid reductoisomerase, mitochondrial"/>
    <property type="match status" value="1"/>
</dbReference>
<evidence type="ECO:0000256" key="12">
    <source>
        <dbReference type="ARBA" id="ARBA00022857"/>
    </source>
</evidence>
<comment type="similarity">
    <text evidence="5 19">Belongs to the ketol-acid reductoisomerase family.</text>
</comment>
<feature type="domain" description="KARI N-terminal Rossmann" evidence="20">
    <location>
        <begin position="62"/>
        <end position="251"/>
    </location>
</feature>
<dbReference type="HOGENOM" id="CLU_356849_0_0_1"/>